<dbReference type="InterPro" id="IPR025110">
    <property type="entry name" value="AMP-bd_C"/>
</dbReference>
<reference evidence="24 25" key="1">
    <citation type="journal article" date="2008" name="Nature">
        <title>The genome of the model beetle and pest Tribolium castaneum.</title>
        <authorList>
            <consortium name="Tribolium Genome Sequencing Consortium"/>
            <person name="Richards S."/>
            <person name="Gibbs R.A."/>
            <person name="Weinstock G.M."/>
            <person name="Brown S.J."/>
            <person name="Denell R."/>
            <person name="Beeman R.W."/>
            <person name="Gibbs R."/>
            <person name="Beeman R.W."/>
            <person name="Brown S.J."/>
            <person name="Bucher G."/>
            <person name="Friedrich M."/>
            <person name="Grimmelikhuijzen C.J."/>
            <person name="Klingler M."/>
            <person name="Lorenzen M."/>
            <person name="Richards S."/>
            <person name="Roth S."/>
            <person name="Schroder R."/>
            <person name="Tautz D."/>
            <person name="Zdobnov E.M."/>
            <person name="Muzny D."/>
            <person name="Gibbs R.A."/>
            <person name="Weinstock G.M."/>
            <person name="Attaway T."/>
            <person name="Bell S."/>
            <person name="Buhay C.J."/>
            <person name="Chandrabose M.N."/>
            <person name="Chavez D."/>
            <person name="Clerk-Blankenburg K.P."/>
            <person name="Cree A."/>
            <person name="Dao M."/>
            <person name="Davis C."/>
            <person name="Chacko J."/>
            <person name="Dinh H."/>
            <person name="Dugan-Rocha S."/>
            <person name="Fowler G."/>
            <person name="Garner T.T."/>
            <person name="Garnes J."/>
            <person name="Gnirke A."/>
            <person name="Hawes A."/>
            <person name="Hernandez J."/>
            <person name="Hines S."/>
            <person name="Holder M."/>
            <person name="Hume J."/>
            <person name="Jhangiani S.N."/>
            <person name="Joshi V."/>
            <person name="Khan Z.M."/>
            <person name="Jackson L."/>
            <person name="Kovar C."/>
            <person name="Kowis A."/>
            <person name="Lee S."/>
            <person name="Lewis L.R."/>
            <person name="Margolis J."/>
            <person name="Morgan M."/>
            <person name="Nazareth L.V."/>
            <person name="Nguyen N."/>
            <person name="Okwuonu G."/>
            <person name="Parker D."/>
            <person name="Richards S."/>
            <person name="Ruiz S.J."/>
            <person name="Santibanez J."/>
            <person name="Savard J."/>
            <person name="Scherer S.E."/>
            <person name="Schneider B."/>
            <person name="Sodergren E."/>
            <person name="Tautz D."/>
            <person name="Vattahil S."/>
            <person name="Villasana D."/>
            <person name="White C.S."/>
            <person name="Wright R."/>
            <person name="Park Y."/>
            <person name="Beeman R.W."/>
            <person name="Lord J."/>
            <person name="Oppert B."/>
            <person name="Lorenzen M."/>
            <person name="Brown S."/>
            <person name="Wang L."/>
            <person name="Savard J."/>
            <person name="Tautz D."/>
            <person name="Richards S."/>
            <person name="Weinstock G."/>
            <person name="Gibbs R.A."/>
            <person name="Liu Y."/>
            <person name="Worley K."/>
            <person name="Weinstock G."/>
            <person name="Elsik C.G."/>
            <person name="Reese J.T."/>
            <person name="Elhaik E."/>
            <person name="Landan G."/>
            <person name="Graur D."/>
            <person name="Arensburger P."/>
            <person name="Atkinson P."/>
            <person name="Beeman R.W."/>
            <person name="Beidler J."/>
            <person name="Brown S.J."/>
            <person name="Demuth J.P."/>
            <person name="Drury D.W."/>
            <person name="Du Y.Z."/>
            <person name="Fujiwara H."/>
            <person name="Lorenzen M."/>
            <person name="Maselli V."/>
            <person name="Osanai M."/>
            <person name="Park Y."/>
            <person name="Robertson H.M."/>
            <person name="Tu Z."/>
            <person name="Wang J.J."/>
            <person name="Wang S."/>
            <person name="Richards S."/>
            <person name="Song H."/>
            <person name="Zhang L."/>
            <person name="Sodergren E."/>
            <person name="Werner D."/>
            <person name="Stanke M."/>
            <person name="Morgenstern B."/>
            <person name="Solovyev V."/>
            <person name="Kosarev P."/>
            <person name="Brown G."/>
            <person name="Chen H.C."/>
            <person name="Ermolaeva O."/>
            <person name="Hlavina W."/>
            <person name="Kapustin Y."/>
            <person name="Kiryutin B."/>
            <person name="Kitts P."/>
            <person name="Maglott D."/>
            <person name="Pruitt K."/>
            <person name="Sapojnikov V."/>
            <person name="Souvorov A."/>
            <person name="Mackey A.J."/>
            <person name="Waterhouse R.M."/>
            <person name="Wyder S."/>
            <person name="Zdobnov E.M."/>
            <person name="Zdobnov E.M."/>
            <person name="Wyder S."/>
            <person name="Kriventseva E.V."/>
            <person name="Kadowaki T."/>
            <person name="Bork P."/>
            <person name="Aranda M."/>
            <person name="Bao R."/>
            <person name="Beermann A."/>
            <person name="Berns N."/>
            <person name="Bolognesi R."/>
            <person name="Bonneton F."/>
            <person name="Bopp D."/>
            <person name="Brown S.J."/>
            <person name="Bucher G."/>
            <person name="Butts T."/>
            <person name="Chaumot A."/>
            <person name="Denell R.E."/>
            <person name="Ferrier D.E."/>
            <person name="Friedrich M."/>
            <person name="Gordon C.M."/>
            <person name="Jindra M."/>
            <person name="Klingler M."/>
            <person name="Lan Q."/>
            <person name="Lattorff H.M."/>
            <person name="Laudet V."/>
            <person name="von Levetsow C."/>
            <person name="Liu Z."/>
            <person name="Lutz R."/>
            <person name="Lynch J.A."/>
            <person name="da Fonseca R.N."/>
            <person name="Posnien N."/>
            <person name="Reuter R."/>
            <person name="Roth S."/>
            <person name="Savard J."/>
            <person name="Schinko J.B."/>
            <person name="Schmitt C."/>
            <person name="Schoppmeier M."/>
            <person name="Schroder R."/>
            <person name="Shippy T.D."/>
            <person name="Simonnet F."/>
            <person name="Marques-Souza H."/>
            <person name="Tautz D."/>
            <person name="Tomoyasu Y."/>
            <person name="Trauner J."/>
            <person name="Van der Zee M."/>
            <person name="Vervoort M."/>
            <person name="Wittkopp N."/>
            <person name="Wimmer E.A."/>
            <person name="Yang X."/>
            <person name="Jones A.K."/>
            <person name="Sattelle D.B."/>
            <person name="Ebert P.R."/>
            <person name="Nelson D."/>
            <person name="Scott J.G."/>
            <person name="Beeman R.W."/>
            <person name="Muthukrishnan S."/>
            <person name="Kramer K.J."/>
            <person name="Arakane Y."/>
            <person name="Beeman R.W."/>
            <person name="Zhu Q."/>
            <person name="Hogenkamp D."/>
            <person name="Dixit R."/>
            <person name="Oppert B."/>
            <person name="Jiang H."/>
            <person name="Zou Z."/>
            <person name="Marshall J."/>
            <person name="Elpidina E."/>
            <person name="Vinokurov K."/>
            <person name="Oppert C."/>
            <person name="Zou Z."/>
            <person name="Evans J."/>
            <person name="Lu Z."/>
            <person name="Zhao P."/>
            <person name="Sumathipala N."/>
            <person name="Altincicek B."/>
            <person name="Vilcinskas A."/>
            <person name="Williams M."/>
            <person name="Hultmark D."/>
            <person name="Hetru C."/>
            <person name="Jiang H."/>
            <person name="Grimmelikhuijzen C.J."/>
            <person name="Hauser F."/>
            <person name="Cazzamali G."/>
            <person name="Williamson M."/>
            <person name="Park Y."/>
            <person name="Li B."/>
            <person name="Tanaka Y."/>
            <person name="Predel R."/>
            <person name="Neupert S."/>
            <person name="Schachtner J."/>
            <person name="Verleyen P."/>
            <person name="Raible F."/>
            <person name="Bork P."/>
            <person name="Friedrich M."/>
            <person name="Walden K.K."/>
            <person name="Robertson H.M."/>
            <person name="Angeli S."/>
            <person name="Foret S."/>
            <person name="Bucher G."/>
            <person name="Schuetz S."/>
            <person name="Maleszka R."/>
            <person name="Wimmer E.A."/>
            <person name="Beeman R.W."/>
            <person name="Lorenzen M."/>
            <person name="Tomoyasu Y."/>
            <person name="Miller S.C."/>
            <person name="Grossmann D."/>
            <person name="Bucher G."/>
        </authorList>
    </citation>
    <scope>NUCLEOTIDE SEQUENCE [LARGE SCALE GENOMIC DNA]</scope>
    <source>
        <strain evidence="24 25">Georgia GA2</strain>
    </source>
</reference>
<evidence type="ECO:0000256" key="8">
    <source>
        <dbReference type="ARBA" id="ARBA00022832"/>
    </source>
</evidence>
<dbReference type="eggNOG" id="KOG1179">
    <property type="taxonomic scope" value="Eukaryota"/>
</dbReference>
<dbReference type="InterPro" id="IPR000873">
    <property type="entry name" value="AMP-dep_synth/lig_dom"/>
</dbReference>
<evidence type="ECO:0000256" key="16">
    <source>
        <dbReference type="ARBA" id="ARBA00041297"/>
    </source>
</evidence>
<evidence type="ECO:0000256" key="11">
    <source>
        <dbReference type="ARBA" id="ARBA00023055"/>
    </source>
</evidence>
<dbReference type="STRING" id="7070.D6WSV8"/>
<evidence type="ECO:0000256" key="7">
    <source>
        <dbReference type="ARBA" id="ARBA00022741"/>
    </source>
</evidence>
<dbReference type="Proteomes" id="UP000007266">
    <property type="component" value="Linkage group 7"/>
</dbReference>
<evidence type="ECO:0000256" key="9">
    <source>
        <dbReference type="ARBA" id="ARBA00022840"/>
    </source>
</evidence>
<evidence type="ECO:0000256" key="20">
    <source>
        <dbReference type="ARBA" id="ARBA00068795"/>
    </source>
</evidence>
<keyword evidence="13" id="KW-0576">Peroxisome</keyword>
<dbReference type="OrthoDB" id="288590at2759"/>
<dbReference type="NCBIfam" id="NF006134">
    <property type="entry name" value="PRK08279.1"/>
    <property type="match status" value="1"/>
</dbReference>
<sequence>MIFTAVFVILLSIFLLTNRRYRWFYIIYKTLGRDVRAGIRFTILNFQLWRYEKTNQTVAKIFTKLVAKHPQKVAFYFESEIWTFEDVDKYSNKIAHYFKNEGFKRGDAVALVLESRPEYVTLWLGLAKIGVVTALINSNLVADPLAHSIQVADAKAVVYGSDFAKGINDISGKIPKVKLYQFGKSDQLLPNSVDLIKELEKEQDGPLTSDIKSGKPRDKLLFIFTSGTTGLPKAAVITNLRFFFMALGIRYMAVITEDDIIYDPLPLYHSAGAIVGVGQCILKGTTVVIRKKFSASYFWVDCIKYRCTVAQYIGEICRYLLAAHASDDRSIPHQVTKMLGNGLRPQIWNKFVTRFGVKEVYEFYGATEGNSNLINIDSKVGAVGFVPRYASIFYPVTLIKCDEETGAPIRNSDGFCQRCDPGEPGVCIGIVNPKKTVNDFAGYADKKATEKKLIENVFKKGDRYFNSGDILIQDEFGYYFFKDRTGDTFRWKGENVATSEIEAVISNIVDLSDAIVYGVEIPGTEGRAGMVAIVDRNNTLNMKQFCLGLKNNLPSYAVPIFVRVMTTVPMTGTYKLKKTELQKEGFNLEKIQDKLFLYDAKNVDYIELTKEKYHDIMTGKVRL</sequence>
<keyword evidence="8" id="KW-0276">Fatty acid metabolism</keyword>
<keyword evidence="11" id="KW-0445">Lipid transport</keyword>
<evidence type="ECO:0000256" key="21">
    <source>
        <dbReference type="ARBA" id="ARBA00078285"/>
    </source>
</evidence>
<dbReference type="FunCoup" id="D6WSV8">
    <property type="interactions" value="74"/>
</dbReference>
<evidence type="ECO:0000256" key="10">
    <source>
        <dbReference type="ARBA" id="ARBA00022989"/>
    </source>
</evidence>
<evidence type="ECO:0000256" key="17">
    <source>
        <dbReference type="ARBA" id="ARBA00046271"/>
    </source>
</evidence>
<dbReference type="GO" id="GO:0044539">
    <property type="term" value="P:long-chain fatty acid import into cell"/>
    <property type="evidence" value="ECO:0000318"/>
    <property type="project" value="GO_Central"/>
</dbReference>
<dbReference type="EC" id="6.2.1.3" evidence="14"/>
<keyword evidence="12" id="KW-0472">Membrane</keyword>
<keyword evidence="25" id="KW-1185">Reference proteome</keyword>
<dbReference type="Gene3D" id="3.30.300.30">
    <property type="match status" value="1"/>
</dbReference>
<dbReference type="InParanoid" id="D6WSV8"/>
<evidence type="ECO:0000313" key="25">
    <source>
        <dbReference type="Proteomes" id="UP000007266"/>
    </source>
</evidence>
<dbReference type="PANTHER" id="PTHR43107">
    <property type="entry name" value="LONG-CHAIN FATTY ACID TRANSPORT PROTEIN"/>
    <property type="match status" value="1"/>
</dbReference>
<keyword evidence="6" id="KW-0812">Transmembrane</keyword>
<dbReference type="InterPro" id="IPR020845">
    <property type="entry name" value="AMP-binding_CS"/>
</dbReference>
<organism evidence="24 25">
    <name type="scientific">Tribolium castaneum</name>
    <name type="common">Red flour beetle</name>
    <dbReference type="NCBI Taxonomy" id="7070"/>
    <lineage>
        <taxon>Eukaryota</taxon>
        <taxon>Metazoa</taxon>
        <taxon>Ecdysozoa</taxon>
        <taxon>Arthropoda</taxon>
        <taxon>Hexapoda</taxon>
        <taxon>Insecta</taxon>
        <taxon>Pterygota</taxon>
        <taxon>Neoptera</taxon>
        <taxon>Endopterygota</taxon>
        <taxon>Coleoptera</taxon>
        <taxon>Polyphaga</taxon>
        <taxon>Cucujiformia</taxon>
        <taxon>Tenebrionidae</taxon>
        <taxon>Tenebrionidae incertae sedis</taxon>
        <taxon>Tribolium</taxon>
    </lineage>
</organism>
<dbReference type="EMBL" id="KQ971352">
    <property type="protein sequence ID" value="EFA06666.2"/>
    <property type="molecule type" value="Genomic_DNA"/>
</dbReference>
<comment type="catalytic activity">
    <reaction evidence="18">
        <text>tetracosanoate + ATP + CoA = tetracosanoyl-CoA + AMP + diphosphate</text>
        <dbReference type="Rhea" id="RHEA:33639"/>
        <dbReference type="ChEBI" id="CHEBI:30616"/>
        <dbReference type="ChEBI" id="CHEBI:31014"/>
        <dbReference type="ChEBI" id="CHEBI:33019"/>
        <dbReference type="ChEBI" id="CHEBI:57287"/>
        <dbReference type="ChEBI" id="CHEBI:65052"/>
        <dbReference type="ChEBI" id="CHEBI:456215"/>
    </reaction>
    <physiologicalReaction direction="left-to-right" evidence="18">
        <dbReference type="Rhea" id="RHEA:33640"/>
    </physiologicalReaction>
</comment>
<dbReference type="GO" id="GO:0005778">
    <property type="term" value="C:peroxisomal membrane"/>
    <property type="evidence" value="ECO:0007669"/>
    <property type="project" value="UniProtKB-SubCell"/>
</dbReference>
<dbReference type="InterPro" id="IPR045851">
    <property type="entry name" value="AMP-bd_C_sf"/>
</dbReference>
<dbReference type="Pfam" id="PF13193">
    <property type="entry name" value="AMP-binding_C"/>
    <property type="match status" value="1"/>
</dbReference>
<comment type="catalytic activity">
    <reaction evidence="15">
        <text>a very long-chain fatty acid + ATP + CoA = a very long-chain fatty acyl-CoA + AMP + diphosphate</text>
        <dbReference type="Rhea" id="RHEA:54536"/>
        <dbReference type="ChEBI" id="CHEBI:30616"/>
        <dbReference type="ChEBI" id="CHEBI:33019"/>
        <dbReference type="ChEBI" id="CHEBI:57287"/>
        <dbReference type="ChEBI" id="CHEBI:58950"/>
        <dbReference type="ChEBI" id="CHEBI:138261"/>
        <dbReference type="ChEBI" id="CHEBI:456215"/>
    </reaction>
    <physiologicalReaction direction="left-to-right" evidence="15">
        <dbReference type="Rhea" id="RHEA:54537"/>
    </physiologicalReaction>
</comment>
<dbReference type="PANTHER" id="PTHR43107:SF15">
    <property type="entry name" value="FATTY ACID TRANSPORT PROTEIN 3, ISOFORM A"/>
    <property type="match status" value="1"/>
</dbReference>
<evidence type="ECO:0000256" key="13">
    <source>
        <dbReference type="ARBA" id="ARBA00023140"/>
    </source>
</evidence>
<dbReference type="PROSITE" id="PS00455">
    <property type="entry name" value="AMP_BINDING"/>
    <property type="match status" value="1"/>
</dbReference>
<comment type="similarity">
    <text evidence="2">Belongs to the ATP-dependent AMP-binding enzyme family.</text>
</comment>
<dbReference type="FunFam" id="3.40.50.12780:FF:000019">
    <property type="entry name" value="Long-chain fatty acid transporter"/>
    <property type="match status" value="1"/>
</dbReference>
<comment type="subcellular location">
    <subcellularLocation>
        <location evidence="1">Cell membrane</location>
        <topology evidence="1">Multi-pass membrane protein</topology>
    </subcellularLocation>
    <subcellularLocation>
        <location evidence="17">Peroxisome membrane</location>
    </subcellularLocation>
</comment>
<evidence type="ECO:0000256" key="15">
    <source>
        <dbReference type="ARBA" id="ARBA00036527"/>
    </source>
</evidence>
<evidence type="ECO:0000256" key="6">
    <source>
        <dbReference type="ARBA" id="ARBA00022692"/>
    </source>
</evidence>
<dbReference type="SUPFAM" id="SSF56801">
    <property type="entry name" value="Acetyl-CoA synthetase-like"/>
    <property type="match status" value="1"/>
</dbReference>
<feature type="domain" description="AMP-dependent synthetase/ligase" evidence="22">
    <location>
        <begin position="64"/>
        <end position="385"/>
    </location>
</feature>
<keyword evidence="10" id="KW-1133">Transmembrane helix</keyword>
<dbReference type="HOGENOM" id="CLU_000022_46_2_1"/>
<evidence type="ECO:0000256" key="19">
    <source>
        <dbReference type="ARBA" id="ARBA00060276"/>
    </source>
</evidence>
<keyword evidence="8" id="KW-0443">Lipid metabolism</keyword>
<evidence type="ECO:0000256" key="3">
    <source>
        <dbReference type="ARBA" id="ARBA00022448"/>
    </source>
</evidence>
<dbReference type="Gene3D" id="3.40.50.12780">
    <property type="entry name" value="N-terminal domain of ligase-like"/>
    <property type="match status" value="1"/>
</dbReference>
<dbReference type="GO" id="GO:0005324">
    <property type="term" value="F:long-chain fatty acid transmembrane transporter activity"/>
    <property type="evidence" value="ECO:0000318"/>
    <property type="project" value="GO_Central"/>
</dbReference>
<feature type="domain" description="AMP-binding enzyme C-terminal" evidence="23">
    <location>
        <begin position="500"/>
        <end position="575"/>
    </location>
</feature>
<accession>D6WSV8</accession>
<evidence type="ECO:0000259" key="23">
    <source>
        <dbReference type="Pfam" id="PF13193"/>
    </source>
</evidence>
<dbReference type="GO" id="GO:0005886">
    <property type="term" value="C:plasma membrane"/>
    <property type="evidence" value="ECO:0000318"/>
    <property type="project" value="GO_Central"/>
</dbReference>
<dbReference type="GO" id="GO:0004467">
    <property type="term" value="F:long-chain fatty acid-CoA ligase activity"/>
    <property type="evidence" value="ECO:0000318"/>
    <property type="project" value="GO_Central"/>
</dbReference>
<evidence type="ECO:0000256" key="12">
    <source>
        <dbReference type="ARBA" id="ARBA00023136"/>
    </source>
</evidence>
<dbReference type="GO" id="GO:0005789">
    <property type="term" value="C:endoplasmic reticulum membrane"/>
    <property type="evidence" value="ECO:0000318"/>
    <property type="project" value="GO_Central"/>
</dbReference>
<gene>
    <name evidence="24" type="primary">AUGUSTUS-3.0.2_09593</name>
    <name evidence="24" type="ORF">TcasGA2_TC009593</name>
</gene>
<dbReference type="AlphaFoldDB" id="D6WSV8"/>
<evidence type="ECO:0000256" key="1">
    <source>
        <dbReference type="ARBA" id="ARBA00004651"/>
    </source>
</evidence>
<name>D6WSV8_TRICA</name>
<dbReference type="GO" id="GO:0001676">
    <property type="term" value="P:long-chain fatty acid metabolic process"/>
    <property type="evidence" value="ECO:0000318"/>
    <property type="project" value="GO_Central"/>
</dbReference>
<dbReference type="OMA" id="PVQILRC"/>
<keyword evidence="9" id="KW-0067">ATP-binding</keyword>
<protein>
    <recommendedName>
        <fullName evidence="20">Very long-chain fatty acid transport protein</fullName>
        <ecNumber evidence="14">6.2.1.3</ecNumber>
    </recommendedName>
    <alternativeName>
        <fullName evidence="16">Long-chain-fatty-acid--CoA ligase</fullName>
    </alternativeName>
    <alternativeName>
        <fullName evidence="21">Very-long-chain acyl-CoA synthetase</fullName>
    </alternativeName>
</protein>
<dbReference type="KEGG" id="tca:656026"/>
<evidence type="ECO:0000256" key="14">
    <source>
        <dbReference type="ARBA" id="ARBA00026121"/>
    </source>
</evidence>
<dbReference type="InterPro" id="IPR042099">
    <property type="entry name" value="ANL_N_sf"/>
</dbReference>
<dbReference type="Pfam" id="PF00501">
    <property type="entry name" value="AMP-binding"/>
    <property type="match status" value="1"/>
</dbReference>
<keyword evidence="4" id="KW-1003">Cell membrane</keyword>
<evidence type="ECO:0000256" key="4">
    <source>
        <dbReference type="ARBA" id="ARBA00022475"/>
    </source>
</evidence>
<evidence type="ECO:0000256" key="5">
    <source>
        <dbReference type="ARBA" id="ARBA00022598"/>
    </source>
</evidence>
<evidence type="ECO:0000313" key="24">
    <source>
        <dbReference type="EMBL" id="EFA06666.2"/>
    </source>
</evidence>
<keyword evidence="5" id="KW-0436">Ligase</keyword>
<evidence type="ECO:0000256" key="2">
    <source>
        <dbReference type="ARBA" id="ARBA00006432"/>
    </source>
</evidence>
<proteinExistence type="inferred from homology"/>
<dbReference type="FunFam" id="3.30.300.30:FF:000002">
    <property type="entry name" value="Long-chain fatty acid transport protein 1"/>
    <property type="match status" value="1"/>
</dbReference>
<reference evidence="24 25" key="2">
    <citation type="journal article" date="2010" name="Nucleic Acids Res.">
        <title>BeetleBase in 2010: revisions to provide comprehensive genomic information for Tribolium castaneum.</title>
        <authorList>
            <person name="Kim H.S."/>
            <person name="Murphy T."/>
            <person name="Xia J."/>
            <person name="Caragea D."/>
            <person name="Park Y."/>
            <person name="Beeman R.W."/>
            <person name="Lorenzen M.D."/>
            <person name="Butcher S."/>
            <person name="Manak J.R."/>
            <person name="Brown S.J."/>
        </authorList>
    </citation>
    <scope>GENOME REANNOTATION</scope>
    <source>
        <strain evidence="24 25">Georgia GA2</strain>
    </source>
</reference>
<keyword evidence="7" id="KW-0547">Nucleotide-binding</keyword>
<evidence type="ECO:0000259" key="22">
    <source>
        <dbReference type="Pfam" id="PF00501"/>
    </source>
</evidence>
<dbReference type="GO" id="GO:0005524">
    <property type="term" value="F:ATP binding"/>
    <property type="evidence" value="ECO:0007669"/>
    <property type="project" value="UniProtKB-KW"/>
</dbReference>
<comment type="function">
    <text evidence="19">Acyl-CoA synthetase required for both the import of long chain fatty acids (LCFAs) (C14-C18) and the activation very long chain fatty acids (VLCFAs) (C20-C26) by esterification of the fatty acids into metabolically active CoA-thioesters for subsequent degradation or incorporation into phospholipids. The transport and fatty acyl-CoA synthetase activities are genetically separable and are thus independent activities. Esterifies VLCFAs in the peroxisome matrix. The VLCFAs are actively transported into peroxisomes by a PXA1-PXA2 heterodimeric transporter in the peroxisomal membrane.</text>
</comment>
<evidence type="ECO:0000256" key="18">
    <source>
        <dbReference type="ARBA" id="ARBA00048666"/>
    </source>
</evidence>
<keyword evidence="3" id="KW-0813">Transport</keyword>